<dbReference type="EMBL" id="JAPWTK010000047">
    <property type="protein sequence ID" value="KAJ8954515.1"/>
    <property type="molecule type" value="Genomic_DNA"/>
</dbReference>
<reference evidence="1" key="1">
    <citation type="journal article" date="2023" name="Insect Mol. Biol.">
        <title>Genome sequencing provides insights into the evolution of gene families encoding plant cell wall-degrading enzymes in longhorned beetles.</title>
        <authorList>
            <person name="Shin N.R."/>
            <person name="Okamura Y."/>
            <person name="Kirsch R."/>
            <person name="Pauchet Y."/>
        </authorList>
    </citation>
    <scope>NUCLEOTIDE SEQUENCE</scope>
    <source>
        <strain evidence="1">AMC_N1</strain>
    </source>
</reference>
<accession>A0AAV8YV31</accession>
<sequence>MFPKIKGADTLCRFSMDYQHSVIATQLRGLVLETLEQFELSTSQVVMFLIDGARIMSVGRLFSERGCRFLHVTSKVRALHLVAETIKQCFPNVDALIAGTKKVFLKPPKRLRAFHSKCPGISEPSQPILTRWAIWLKAAFYYDEYFQQIKAVILQFDPGGAADIKGSQTKLHVSVKTVLTITQPYKKIEMFGTAIETTVSLSLQFGVTELFIVIHSSGVTTNSGRSTFAATSYICICDALNEPVKSEFESVLKKDSCCTKLRQICDSASTDPLSECKEYFNYACITSVVFRCTF</sequence>
<proteinExistence type="predicted"/>
<name>A0AAV8YV31_9CUCU</name>
<keyword evidence="2" id="KW-1185">Reference proteome</keyword>
<protein>
    <submittedName>
        <fullName evidence="1">Uncharacterized protein</fullName>
    </submittedName>
</protein>
<evidence type="ECO:0000313" key="2">
    <source>
        <dbReference type="Proteomes" id="UP001162162"/>
    </source>
</evidence>
<organism evidence="1 2">
    <name type="scientific">Aromia moschata</name>
    <dbReference type="NCBI Taxonomy" id="1265417"/>
    <lineage>
        <taxon>Eukaryota</taxon>
        <taxon>Metazoa</taxon>
        <taxon>Ecdysozoa</taxon>
        <taxon>Arthropoda</taxon>
        <taxon>Hexapoda</taxon>
        <taxon>Insecta</taxon>
        <taxon>Pterygota</taxon>
        <taxon>Neoptera</taxon>
        <taxon>Endopterygota</taxon>
        <taxon>Coleoptera</taxon>
        <taxon>Polyphaga</taxon>
        <taxon>Cucujiformia</taxon>
        <taxon>Chrysomeloidea</taxon>
        <taxon>Cerambycidae</taxon>
        <taxon>Cerambycinae</taxon>
        <taxon>Callichromatini</taxon>
        <taxon>Aromia</taxon>
    </lineage>
</organism>
<dbReference type="Proteomes" id="UP001162162">
    <property type="component" value="Unassembled WGS sequence"/>
</dbReference>
<comment type="caution">
    <text evidence="1">The sequence shown here is derived from an EMBL/GenBank/DDBJ whole genome shotgun (WGS) entry which is preliminary data.</text>
</comment>
<dbReference type="AlphaFoldDB" id="A0AAV8YV31"/>
<gene>
    <name evidence="1" type="ORF">NQ318_000747</name>
</gene>
<evidence type="ECO:0000313" key="1">
    <source>
        <dbReference type="EMBL" id="KAJ8954515.1"/>
    </source>
</evidence>